<comment type="function">
    <text evidence="8">Component of the cytochrome c oxidase, the last enzyme in the mitochondrial electron transport chain which drives oxidative phosphorylation. The respiratory chain contains 3 multisubunit complexes succinate dehydrogenase (complex II, CII), ubiquinol-cytochrome c oxidoreductase (cytochrome b-c1 complex, complex III, CIII) and cytochrome c oxidase (complex IV, CIV), that cooperate to transfer electrons derived from NADH and succinate to molecular oxygen, creating an electrochemical gradient over the inner membrane that drives transmembrane transport and the ATP synthase. Cytochrome c oxidase is the component of the respiratory chain that catalyzes the reduction of oxygen to water. Electrons originating from reduced cytochrome c in the intermembrane space (IMS) are transferred via the dinuclear copper A center (CU(A)) of subunit 2 and heme A of subunit 1 to the active site in subunit 1, a binuclear center (BNC) formed by heme A3 and copper B (CU(B)). The BNC reduces molecular oxygen to 2 water molecules using 4 electrons from cytochrome c in the IMS and 4 protons from the mitochondrial matrix.</text>
</comment>
<evidence type="ECO:0000256" key="7">
    <source>
        <dbReference type="ARBA" id="ARBA00023136"/>
    </source>
</evidence>
<dbReference type="GO" id="GO:0005739">
    <property type="term" value="C:mitochondrion"/>
    <property type="evidence" value="ECO:0007669"/>
    <property type="project" value="TreeGrafter"/>
</dbReference>
<evidence type="ECO:0000256" key="2">
    <source>
        <dbReference type="ARBA" id="ARBA00010581"/>
    </source>
</evidence>
<dbReference type="GO" id="GO:0006123">
    <property type="term" value="P:mitochondrial electron transport, cytochrome c to oxygen"/>
    <property type="evidence" value="ECO:0007669"/>
    <property type="project" value="TreeGrafter"/>
</dbReference>
<evidence type="ECO:0000256" key="4">
    <source>
        <dbReference type="ARBA" id="ARBA00022692"/>
    </source>
</evidence>
<dbReference type="Pfam" id="PF00510">
    <property type="entry name" value="COX3"/>
    <property type="match status" value="1"/>
</dbReference>
<feature type="domain" description="Heme-copper oxidase subunit III family profile" evidence="10">
    <location>
        <begin position="1"/>
        <end position="86"/>
    </location>
</feature>
<dbReference type="InterPro" id="IPR013833">
    <property type="entry name" value="Cyt_c_oxidase_su3_a-hlx"/>
</dbReference>
<evidence type="ECO:0000256" key="8">
    <source>
        <dbReference type="RuleBase" id="RU003375"/>
    </source>
</evidence>
<dbReference type="GO" id="GO:0016020">
    <property type="term" value="C:membrane"/>
    <property type="evidence" value="ECO:0007669"/>
    <property type="project" value="UniProtKB-SubCell"/>
</dbReference>
<evidence type="ECO:0000256" key="3">
    <source>
        <dbReference type="ARBA" id="ARBA00015944"/>
    </source>
</evidence>
<dbReference type="PANTHER" id="PTHR11403:SF7">
    <property type="entry name" value="CYTOCHROME C OXIDASE SUBUNIT 3"/>
    <property type="match status" value="1"/>
</dbReference>
<keyword evidence="6 9" id="KW-1133">Transmembrane helix</keyword>
<evidence type="ECO:0000256" key="6">
    <source>
        <dbReference type="ARBA" id="ARBA00022989"/>
    </source>
</evidence>
<dbReference type="SUPFAM" id="SSF81452">
    <property type="entry name" value="Cytochrome c oxidase subunit III-like"/>
    <property type="match status" value="1"/>
</dbReference>
<dbReference type="InterPro" id="IPR024791">
    <property type="entry name" value="Cyt_c/ubiquinol_Oxase_su3"/>
</dbReference>
<comment type="similarity">
    <text evidence="2 8">Belongs to the cytochrome c oxidase subunit 3 family.</text>
</comment>
<gene>
    <name evidence="11" type="ORF">ALC56_14136</name>
</gene>
<feature type="transmembrane region" description="Helical" evidence="9">
    <location>
        <begin position="16"/>
        <end position="35"/>
    </location>
</feature>
<dbReference type="AlphaFoldDB" id="A0A151JTC3"/>
<dbReference type="GO" id="GO:0004129">
    <property type="term" value="F:cytochrome-c oxidase activity"/>
    <property type="evidence" value="ECO:0007669"/>
    <property type="project" value="InterPro"/>
</dbReference>
<evidence type="ECO:0000256" key="5">
    <source>
        <dbReference type="ARBA" id="ARBA00022967"/>
    </source>
</evidence>
<keyword evidence="7 9" id="KW-0472">Membrane</keyword>
<evidence type="ECO:0000256" key="1">
    <source>
        <dbReference type="ARBA" id="ARBA00004141"/>
    </source>
</evidence>
<evidence type="ECO:0000313" key="11">
    <source>
        <dbReference type="EMBL" id="KYN31563.1"/>
    </source>
</evidence>
<keyword evidence="5" id="KW-1278">Translocase</keyword>
<evidence type="ECO:0000313" key="12">
    <source>
        <dbReference type="Proteomes" id="UP000078541"/>
    </source>
</evidence>
<dbReference type="InterPro" id="IPR000298">
    <property type="entry name" value="Cyt_c_oxidase-like_su3"/>
</dbReference>
<evidence type="ECO:0000259" key="10">
    <source>
        <dbReference type="PROSITE" id="PS50253"/>
    </source>
</evidence>
<dbReference type="EMBL" id="KQ981976">
    <property type="protein sequence ID" value="KYN31563.1"/>
    <property type="molecule type" value="Genomic_DNA"/>
</dbReference>
<proteinExistence type="inferred from homology"/>
<sequence>HHALIIKNLIERKKRLLLTILLGIYFSFLQLFEYINSSFTMADSVYGSIFFIATGFHGIHVIIGTIFLLICLIRLCKIHFSSYHHFLASEQLHDTDILLM</sequence>
<organism evidence="11 12">
    <name type="scientific">Trachymyrmex septentrionalis</name>
    <dbReference type="NCBI Taxonomy" id="34720"/>
    <lineage>
        <taxon>Eukaryota</taxon>
        <taxon>Metazoa</taxon>
        <taxon>Ecdysozoa</taxon>
        <taxon>Arthropoda</taxon>
        <taxon>Hexapoda</taxon>
        <taxon>Insecta</taxon>
        <taxon>Pterygota</taxon>
        <taxon>Neoptera</taxon>
        <taxon>Endopterygota</taxon>
        <taxon>Hymenoptera</taxon>
        <taxon>Apocrita</taxon>
        <taxon>Aculeata</taxon>
        <taxon>Formicoidea</taxon>
        <taxon>Formicidae</taxon>
        <taxon>Myrmicinae</taxon>
        <taxon>Trachymyrmex</taxon>
    </lineage>
</organism>
<dbReference type="Proteomes" id="UP000078541">
    <property type="component" value="Unassembled WGS sequence"/>
</dbReference>
<reference evidence="11 12" key="1">
    <citation type="submission" date="2016-03" db="EMBL/GenBank/DDBJ databases">
        <title>Trachymyrmex septentrionalis WGS genome.</title>
        <authorList>
            <person name="Nygaard S."/>
            <person name="Hu H."/>
            <person name="Boomsma J."/>
            <person name="Zhang G."/>
        </authorList>
    </citation>
    <scope>NUCLEOTIDE SEQUENCE [LARGE SCALE GENOMIC DNA]</scope>
    <source>
        <strain evidence="11">Tsep2-gDNA-1</strain>
        <tissue evidence="11">Whole body</tissue>
    </source>
</reference>
<keyword evidence="8" id="KW-0496">Mitochondrion</keyword>
<feature type="non-terminal residue" evidence="11">
    <location>
        <position position="1"/>
    </location>
</feature>
<dbReference type="PANTHER" id="PTHR11403">
    <property type="entry name" value="CYTOCHROME C OXIDASE SUBUNIT III"/>
    <property type="match status" value="1"/>
</dbReference>
<feature type="transmembrane region" description="Helical" evidence="9">
    <location>
        <begin position="47"/>
        <end position="73"/>
    </location>
</feature>
<name>A0A151JTC3_9HYME</name>
<comment type="subcellular location">
    <subcellularLocation>
        <location evidence="1">Membrane</location>
        <topology evidence="1">Multi-pass membrane protein</topology>
    </subcellularLocation>
</comment>
<dbReference type="STRING" id="34720.A0A151JTC3"/>
<dbReference type="PROSITE" id="PS50253">
    <property type="entry name" value="COX3"/>
    <property type="match status" value="1"/>
</dbReference>
<dbReference type="InterPro" id="IPR035973">
    <property type="entry name" value="Cyt_c_oxidase_su3-like_sf"/>
</dbReference>
<keyword evidence="4 8" id="KW-0812">Transmembrane</keyword>
<accession>A0A151JTC3</accession>
<protein>
    <recommendedName>
        <fullName evidence="3 8">Cytochrome c oxidase subunit 3</fullName>
    </recommendedName>
</protein>
<dbReference type="Gene3D" id="1.20.120.80">
    <property type="entry name" value="Cytochrome c oxidase, subunit III, four-helix bundle"/>
    <property type="match status" value="1"/>
</dbReference>
<keyword evidence="12" id="KW-1185">Reference proteome</keyword>
<evidence type="ECO:0000256" key="9">
    <source>
        <dbReference type="SAM" id="Phobius"/>
    </source>
</evidence>